<dbReference type="Proteomes" id="UP001627154">
    <property type="component" value="Unassembled WGS sequence"/>
</dbReference>
<comment type="caution">
    <text evidence="1">The sequence shown here is derived from an EMBL/GenBank/DDBJ whole genome shotgun (WGS) entry which is preliminary data.</text>
</comment>
<name>A0ABD2XBX8_9HYME</name>
<accession>A0ABD2XBX8</accession>
<reference evidence="1 2" key="1">
    <citation type="journal article" date="2024" name="bioRxiv">
        <title>A reference genome for Trichogramma kaykai: A tiny desert-dwelling parasitoid wasp with competing sex-ratio distorters.</title>
        <authorList>
            <person name="Culotta J."/>
            <person name="Lindsey A.R."/>
        </authorList>
    </citation>
    <scope>NUCLEOTIDE SEQUENCE [LARGE SCALE GENOMIC DNA]</scope>
    <source>
        <strain evidence="1 2">KSX58</strain>
    </source>
</reference>
<sequence length="88" mass="10400">MAIFDLFNEFTVESDDRDESDDYSGEDMDSDNRVSLEKLMSMREKISRDIKEEKAEFLEQLYELIGDWNGRLPNLRDIFLKKKLNGSL</sequence>
<dbReference type="EMBL" id="JBJJXI010000032">
    <property type="protein sequence ID" value="KAL3402767.1"/>
    <property type="molecule type" value="Genomic_DNA"/>
</dbReference>
<evidence type="ECO:0000313" key="2">
    <source>
        <dbReference type="Proteomes" id="UP001627154"/>
    </source>
</evidence>
<proteinExistence type="predicted"/>
<keyword evidence="2" id="KW-1185">Reference proteome</keyword>
<evidence type="ECO:0000313" key="1">
    <source>
        <dbReference type="EMBL" id="KAL3402767.1"/>
    </source>
</evidence>
<dbReference type="AlphaFoldDB" id="A0ABD2XBX8"/>
<organism evidence="1 2">
    <name type="scientific">Trichogramma kaykai</name>
    <dbReference type="NCBI Taxonomy" id="54128"/>
    <lineage>
        <taxon>Eukaryota</taxon>
        <taxon>Metazoa</taxon>
        <taxon>Ecdysozoa</taxon>
        <taxon>Arthropoda</taxon>
        <taxon>Hexapoda</taxon>
        <taxon>Insecta</taxon>
        <taxon>Pterygota</taxon>
        <taxon>Neoptera</taxon>
        <taxon>Endopterygota</taxon>
        <taxon>Hymenoptera</taxon>
        <taxon>Apocrita</taxon>
        <taxon>Proctotrupomorpha</taxon>
        <taxon>Chalcidoidea</taxon>
        <taxon>Trichogrammatidae</taxon>
        <taxon>Trichogramma</taxon>
    </lineage>
</organism>
<protein>
    <submittedName>
        <fullName evidence="1">Uncharacterized protein</fullName>
    </submittedName>
</protein>
<gene>
    <name evidence="1" type="ORF">TKK_003954</name>
</gene>